<dbReference type="AlphaFoldDB" id="K0TQ85"/>
<proteinExistence type="predicted"/>
<evidence type="ECO:0000313" key="5">
    <source>
        <dbReference type="Proteomes" id="UP000266841"/>
    </source>
</evidence>
<dbReference type="GO" id="GO:0009190">
    <property type="term" value="P:cyclic nucleotide biosynthetic process"/>
    <property type="evidence" value="ECO:0007669"/>
    <property type="project" value="InterPro"/>
</dbReference>
<dbReference type="eggNOG" id="ENOG502QPPT">
    <property type="taxonomic scope" value="Eukaryota"/>
</dbReference>
<dbReference type="Pfam" id="PF00211">
    <property type="entry name" value="Guanylate_cyc"/>
    <property type="match status" value="1"/>
</dbReference>
<keyword evidence="2" id="KW-0067">ATP-binding</keyword>
<dbReference type="OMA" id="DEMSWKV"/>
<dbReference type="Gene3D" id="3.30.70.1230">
    <property type="entry name" value="Nucleotide cyclase"/>
    <property type="match status" value="1"/>
</dbReference>
<organism evidence="4 5">
    <name type="scientific">Thalassiosira oceanica</name>
    <name type="common">Marine diatom</name>
    <dbReference type="NCBI Taxonomy" id="159749"/>
    <lineage>
        <taxon>Eukaryota</taxon>
        <taxon>Sar</taxon>
        <taxon>Stramenopiles</taxon>
        <taxon>Ochrophyta</taxon>
        <taxon>Bacillariophyta</taxon>
        <taxon>Coscinodiscophyceae</taxon>
        <taxon>Thalassiosirophycidae</taxon>
        <taxon>Thalassiosirales</taxon>
        <taxon>Thalassiosiraceae</taxon>
        <taxon>Thalassiosira</taxon>
    </lineage>
</organism>
<dbReference type="GO" id="GO:0005524">
    <property type="term" value="F:ATP binding"/>
    <property type="evidence" value="ECO:0007669"/>
    <property type="project" value="UniProtKB-KW"/>
</dbReference>
<dbReference type="InterPro" id="IPR027417">
    <property type="entry name" value="P-loop_NTPase"/>
</dbReference>
<comment type="caution">
    <text evidence="4">The sequence shown here is derived from an EMBL/GenBank/DDBJ whole genome shotgun (WGS) entry which is preliminary data.</text>
</comment>
<dbReference type="PROSITE" id="PS50125">
    <property type="entry name" value="GUANYLATE_CYCLASE_2"/>
    <property type="match status" value="1"/>
</dbReference>
<accession>K0TQ85</accession>
<keyword evidence="5" id="KW-1185">Reference proteome</keyword>
<evidence type="ECO:0000256" key="1">
    <source>
        <dbReference type="ARBA" id="ARBA00022741"/>
    </source>
</evidence>
<reference evidence="4 5" key="1">
    <citation type="journal article" date="2012" name="Genome Biol.">
        <title>Genome and low-iron response of an oceanic diatom adapted to chronic iron limitation.</title>
        <authorList>
            <person name="Lommer M."/>
            <person name="Specht M."/>
            <person name="Roy A.S."/>
            <person name="Kraemer L."/>
            <person name="Andreson R."/>
            <person name="Gutowska M.A."/>
            <person name="Wolf J."/>
            <person name="Bergner S.V."/>
            <person name="Schilhabel M.B."/>
            <person name="Klostermeier U.C."/>
            <person name="Beiko R.G."/>
            <person name="Rosenstiel P."/>
            <person name="Hippler M."/>
            <person name="Laroche J."/>
        </authorList>
    </citation>
    <scope>NUCLEOTIDE SEQUENCE [LARGE SCALE GENOMIC DNA]</scope>
    <source>
        <strain evidence="4 5">CCMP1005</strain>
    </source>
</reference>
<gene>
    <name evidence="4" type="ORF">THAOC_02666</name>
</gene>
<dbReference type="Proteomes" id="UP000266841">
    <property type="component" value="Unassembled WGS sequence"/>
</dbReference>
<dbReference type="OrthoDB" id="195026at2759"/>
<dbReference type="SUPFAM" id="SSF55073">
    <property type="entry name" value="Nucleotide cyclase"/>
    <property type="match status" value="1"/>
</dbReference>
<name>K0TQ85_THAOC</name>
<dbReference type="GO" id="GO:0004016">
    <property type="term" value="F:adenylate cyclase activity"/>
    <property type="evidence" value="ECO:0007669"/>
    <property type="project" value="TreeGrafter"/>
</dbReference>
<feature type="domain" description="Guanylate cyclase" evidence="3">
    <location>
        <begin position="49"/>
        <end position="100"/>
    </location>
</feature>
<evidence type="ECO:0000313" key="4">
    <source>
        <dbReference type="EMBL" id="EJK75607.1"/>
    </source>
</evidence>
<dbReference type="GO" id="GO:0035556">
    <property type="term" value="P:intracellular signal transduction"/>
    <property type="evidence" value="ECO:0007669"/>
    <property type="project" value="InterPro"/>
</dbReference>
<dbReference type="SUPFAM" id="SSF52540">
    <property type="entry name" value="P-loop containing nucleoside triphosphate hydrolases"/>
    <property type="match status" value="1"/>
</dbReference>
<dbReference type="InterPro" id="IPR001054">
    <property type="entry name" value="A/G_cyclase"/>
</dbReference>
<dbReference type="InterPro" id="IPR029787">
    <property type="entry name" value="Nucleotide_cyclase"/>
</dbReference>
<dbReference type="PANTHER" id="PTHR16305:SF28">
    <property type="entry name" value="GUANYLATE CYCLASE DOMAIN-CONTAINING PROTEIN"/>
    <property type="match status" value="1"/>
</dbReference>
<keyword evidence="1" id="KW-0547">Nucleotide-binding</keyword>
<dbReference type="CDD" id="cd07302">
    <property type="entry name" value="CHD"/>
    <property type="match status" value="1"/>
</dbReference>
<dbReference type="GO" id="GO:0005737">
    <property type="term" value="C:cytoplasm"/>
    <property type="evidence" value="ECO:0007669"/>
    <property type="project" value="TreeGrafter"/>
</dbReference>
<evidence type="ECO:0000259" key="3">
    <source>
        <dbReference type="PROSITE" id="PS50125"/>
    </source>
</evidence>
<protein>
    <recommendedName>
        <fullName evidence="3">Guanylate cyclase domain-containing protein</fullName>
    </recommendedName>
</protein>
<dbReference type="EMBL" id="AGNL01002836">
    <property type="protein sequence ID" value="EJK75607.1"/>
    <property type="molecule type" value="Genomic_DNA"/>
</dbReference>
<dbReference type="PANTHER" id="PTHR16305">
    <property type="entry name" value="TESTICULAR SOLUBLE ADENYLYL CYCLASE"/>
    <property type="match status" value="1"/>
</dbReference>
<sequence length="1108" mass="123973">MTATTRELDKVHGHLIQFLLDDKGLVLICTFGLRGSTFPNMIEKRAVPFVFSIQASLEELGVQCRIGSTFGKTYCGVVGGLKRHEFTVLGPSVNLAARLMASPDNPGILVDKDVTHLSSQIFFRPLAPVQAKGYDDLVPIFEPIEIENDGKWGLVKKNFVGRTNEIKMAIQSAKDMVQEGVACRTGAACRMLFVQADSGTGKSSFLVHATDRIKAIMRRVKTLHRRTFVVTNVSRENDSRIPFSLFRSIFRDVLSQTQADDEDSLVLSELSRFSRSAPESSDSSTLSSTSSFVSTMSTDAARFRYICKELDAPPEFMDVVGRKLLGLKEKNPNELTSSGKAPDLQKIVDFIADAFIRSTKHLYLVLLCLDDVHFLDEMSWKVVQAIFERGKKVLMLLGSRPPVSNPLSIDSTFWDNLQGKYCDEGRFSQLNLGPLSESEVRTLTAAALGQSVDDIDETFIQSTMSTSGGIPHHLSCVLDAIKRNHLTRRITNGKIGLRSSLSGESNFASVNELQLSRIDALDFNVRNVLQLCAVMGMEFELIDAALAYSEMFANVKDQIRQNEASASLRLALDAAVEEGILEQSYIITEERNAEEGDIGGRSMGDVSISLKRRQAHPFYLNNRRIRFTHDSWRQTVLNVLLDERKQEIHHHVAASLERDLENDVALNEDDTFDRRMIVFRHWKLSGNFDKASLMALSMGSQMMWFGFNSQAILLFEDVLSTLTNAKIADEDAEQHFGISQPVLDSLTTGELEALVRILIAKGKSHSTLLQVERGWDAYEGALDIINNTPSADDEGYNRSVSFPIFSGLFVVLKMGAVAEDSGHTYERTLCERFVEQARLNGDPVHYGRALAMQAETLGRLGLYEEALSVVDEIRGIYDIETQHESICKAYGSDRVAQAFTHSVNFNDALGRTEAAFDACRYVVDHLVPKSSPGNIHNMFVLLYAVVVFLKENGQALRAREIFQLRVVDAFEKHFGSGGSTVSKPMFKPILMLLDLQGHQDDEIDVDEYTSWALDEENFVLKPPSQEVMWAGFSCSPLAIHSEICFFLSKRQKDVEKRSVLLTRAIELMNKSISNTVHLPYANNYAKTRLRFIQKEDDAAKRFRDSPQQ</sequence>
<evidence type="ECO:0000256" key="2">
    <source>
        <dbReference type="ARBA" id="ARBA00022840"/>
    </source>
</evidence>